<dbReference type="Proteomes" id="UP001597058">
    <property type="component" value="Unassembled WGS sequence"/>
</dbReference>
<evidence type="ECO:0000256" key="2">
    <source>
        <dbReference type="ARBA" id="ARBA00023002"/>
    </source>
</evidence>
<comment type="caution">
    <text evidence="4">The sequence shown here is derived from an EMBL/GenBank/DDBJ whole genome shotgun (WGS) entry which is preliminary data.</text>
</comment>
<evidence type="ECO:0000313" key="4">
    <source>
        <dbReference type="EMBL" id="MFD1308659.1"/>
    </source>
</evidence>
<protein>
    <submittedName>
        <fullName evidence="4">SDR family oxidoreductase</fullName>
    </submittedName>
</protein>
<dbReference type="SMART" id="SM00822">
    <property type="entry name" value="PKS_KR"/>
    <property type="match status" value="1"/>
</dbReference>
<dbReference type="Pfam" id="PF13561">
    <property type="entry name" value="adh_short_C2"/>
    <property type="match status" value="1"/>
</dbReference>
<evidence type="ECO:0000259" key="3">
    <source>
        <dbReference type="SMART" id="SM00822"/>
    </source>
</evidence>
<dbReference type="RefSeq" id="WP_168528762.1">
    <property type="nucleotide sequence ID" value="NZ_JBHSKH010000080.1"/>
</dbReference>
<keyword evidence="5" id="KW-1185">Reference proteome</keyword>
<proteinExistence type="inferred from homology"/>
<sequence>MTGAPAVQGPHRPYDLAGRTVVVIGGSAGIGLETARRVRADGGRLILVGRDPERLRQAASALEPLATAAFDAGDTERLRRFFEDLPGPVDHVMVTAGGPFYMPLADMDPTVAGDHMGERLAMTLAVGLYSRDKVRAGGTLLFVGGTGGRRPGIGMSVASALTAALPALVANLALELAPVRVNLIAAGFVDTPLSATLLDDQLESRREELRATLPIRRVVGPADVAALAVHIMVNDALTGGTYDIDGGQQLVAR</sequence>
<feature type="domain" description="Ketoreductase" evidence="3">
    <location>
        <begin position="19"/>
        <end position="192"/>
    </location>
</feature>
<gene>
    <name evidence="4" type="ORF">ACFQ5X_22735</name>
</gene>
<evidence type="ECO:0000256" key="1">
    <source>
        <dbReference type="ARBA" id="ARBA00006484"/>
    </source>
</evidence>
<accession>A0ABW3XJJ0</accession>
<dbReference type="Gene3D" id="3.40.50.720">
    <property type="entry name" value="NAD(P)-binding Rossmann-like Domain"/>
    <property type="match status" value="1"/>
</dbReference>
<evidence type="ECO:0000313" key="5">
    <source>
        <dbReference type="Proteomes" id="UP001597058"/>
    </source>
</evidence>
<dbReference type="PANTHER" id="PTHR43477">
    <property type="entry name" value="DIHYDROANTICAPSIN 7-DEHYDROGENASE"/>
    <property type="match status" value="1"/>
</dbReference>
<name>A0ABW3XJJ0_9ACTN</name>
<organism evidence="4 5">
    <name type="scientific">Streptomyces kaempferi</name>
    <dbReference type="NCBI Taxonomy" id="333725"/>
    <lineage>
        <taxon>Bacteria</taxon>
        <taxon>Bacillati</taxon>
        <taxon>Actinomycetota</taxon>
        <taxon>Actinomycetes</taxon>
        <taxon>Kitasatosporales</taxon>
        <taxon>Streptomycetaceae</taxon>
        <taxon>Streptomyces</taxon>
    </lineage>
</organism>
<comment type="similarity">
    <text evidence="1">Belongs to the short-chain dehydrogenases/reductases (SDR) family.</text>
</comment>
<dbReference type="InterPro" id="IPR051122">
    <property type="entry name" value="SDR_DHRS6-like"/>
</dbReference>
<dbReference type="PANTHER" id="PTHR43477:SF1">
    <property type="entry name" value="DIHYDROANTICAPSIN 7-DEHYDROGENASE"/>
    <property type="match status" value="1"/>
</dbReference>
<dbReference type="InterPro" id="IPR002347">
    <property type="entry name" value="SDR_fam"/>
</dbReference>
<dbReference type="CDD" id="cd05233">
    <property type="entry name" value="SDR_c"/>
    <property type="match status" value="1"/>
</dbReference>
<dbReference type="PRINTS" id="PR00081">
    <property type="entry name" value="GDHRDH"/>
</dbReference>
<reference evidence="5" key="1">
    <citation type="journal article" date="2019" name="Int. J. Syst. Evol. Microbiol.">
        <title>The Global Catalogue of Microorganisms (GCM) 10K type strain sequencing project: providing services to taxonomists for standard genome sequencing and annotation.</title>
        <authorList>
            <consortium name="The Broad Institute Genomics Platform"/>
            <consortium name="The Broad Institute Genome Sequencing Center for Infectious Disease"/>
            <person name="Wu L."/>
            <person name="Ma J."/>
        </authorList>
    </citation>
    <scope>NUCLEOTIDE SEQUENCE [LARGE SCALE GENOMIC DNA]</scope>
    <source>
        <strain evidence="5">CGMCC 4.7020</strain>
    </source>
</reference>
<keyword evidence="2" id="KW-0560">Oxidoreductase</keyword>
<dbReference type="InterPro" id="IPR036291">
    <property type="entry name" value="NAD(P)-bd_dom_sf"/>
</dbReference>
<dbReference type="EMBL" id="JBHTMM010000029">
    <property type="protein sequence ID" value="MFD1308659.1"/>
    <property type="molecule type" value="Genomic_DNA"/>
</dbReference>
<dbReference type="SUPFAM" id="SSF51735">
    <property type="entry name" value="NAD(P)-binding Rossmann-fold domains"/>
    <property type="match status" value="1"/>
</dbReference>
<dbReference type="InterPro" id="IPR057326">
    <property type="entry name" value="KR_dom"/>
</dbReference>